<evidence type="ECO:0000313" key="5">
    <source>
        <dbReference type="Proteomes" id="UP000179807"/>
    </source>
</evidence>
<dbReference type="RefSeq" id="XP_068369900.1">
    <property type="nucleotide sequence ID" value="XM_068513866.1"/>
</dbReference>
<dbReference type="GO" id="GO:0016491">
    <property type="term" value="F:oxidoreductase activity"/>
    <property type="evidence" value="ECO:0007669"/>
    <property type="project" value="InterPro"/>
</dbReference>
<protein>
    <submittedName>
        <fullName evidence="4">NADPH-dependent FMN reductase</fullName>
    </submittedName>
</protein>
<dbReference type="AlphaFoldDB" id="A0A1J4L461"/>
<dbReference type="VEuPathDB" id="TrichDB:TRFO_41589"/>
<evidence type="ECO:0000256" key="1">
    <source>
        <dbReference type="ARBA" id="ARBA00022630"/>
    </source>
</evidence>
<reference evidence="4" key="1">
    <citation type="submission" date="2016-10" db="EMBL/GenBank/DDBJ databases">
        <authorList>
            <person name="Benchimol M."/>
            <person name="Almeida L.G."/>
            <person name="Vasconcelos A.T."/>
            <person name="Perreira-Neves A."/>
            <person name="Rosa I.A."/>
            <person name="Tasca T."/>
            <person name="Bogo M.R."/>
            <person name="de Souza W."/>
        </authorList>
    </citation>
    <scope>NUCLEOTIDE SEQUENCE [LARGE SCALE GENOMIC DNA]</scope>
    <source>
        <strain evidence="4">K</strain>
    </source>
</reference>
<sequence>MLKRVIGINGSPRKGWNTDLLVQKVLEGAKQAGAETKLIQISSFKNVNPCQSCLVCKKGKGYEGHCTIKDDLTPVLEEIKQNADALVIGSPIYWGLPSAAIHNLLERLWFSSYAYRKENPNVLGKTLPTAYVWTMNVPKDVSDMMYTSLYNHVDQVTNMIFGRCEMMHAYNTTQVKDYSKYDMSIFDPEVKKKARETQFPKDLQQAFELGQKLIK</sequence>
<dbReference type="InterPro" id="IPR005025">
    <property type="entry name" value="FMN_Rdtase-like_dom"/>
</dbReference>
<gene>
    <name evidence="4" type="ORF">TRFO_41589</name>
</gene>
<proteinExistence type="predicted"/>
<dbReference type="PANTHER" id="PTHR43278">
    <property type="entry name" value="NAD(P)H-DEPENDENT FMN-CONTAINING OXIDOREDUCTASE YWQN-RELATED"/>
    <property type="match status" value="1"/>
</dbReference>
<dbReference type="Pfam" id="PF03358">
    <property type="entry name" value="FMN_red"/>
    <property type="match status" value="1"/>
</dbReference>
<dbReference type="Gene3D" id="3.40.50.360">
    <property type="match status" value="1"/>
</dbReference>
<dbReference type="SUPFAM" id="SSF52218">
    <property type="entry name" value="Flavoproteins"/>
    <property type="match status" value="1"/>
</dbReference>
<evidence type="ECO:0000259" key="3">
    <source>
        <dbReference type="Pfam" id="PF03358"/>
    </source>
</evidence>
<dbReference type="InterPro" id="IPR029039">
    <property type="entry name" value="Flavoprotein-like_sf"/>
</dbReference>
<evidence type="ECO:0000313" key="4">
    <source>
        <dbReference type="EMBL" id="OHT16764.1"/>
    </source>
</evidence>
<accession>A0A1J4L461</accession>
<comment type="caution">
    <text evidence="4">The sequence shown here is derived from an EMBL/GenBank/DDBJ whole genome shotgun (WGS) entry which is preliminary data.</text>
</comment>
<dbReference type="InterPro" id="IPR051796">
    <property type="entry name" value="ISF_SsuE-like"/>
</dbReference>
<organism evidence="4 5">
    <name type="scientific">Tritrichomonas foetus</name>
    <dbReference type="NCBI Taxonomy" id="1144522"/>
    <lineage>
        <taxon>Eukaryota</taxon>
        <taxon>Metamonada</taxon>
        <taxon>Parabasalia</taxon>
        <taxon>Tritrichomonadida</taxon>
        <taxon>Tritrichomonadidae</taxon>
        <taxon>Tritrichomonas</taxon>
    </lineage>
</organism>
<dbReference type="OrthoDB" id="10259461at2759"/>
<keyword evidence="5" id="KW-1185">Reference proteome</keyword>
<name>A0A1J4L461_9EUKA</name>
<dbReference type="EMBL" id="MLAK01000074">
    <property type="protein sequence ID" value="OHT16764.1"/>
    <property type="molecule type" value="Genomic_DNA"/>
</dbReference>
<dbReference type="PANTHER" id="PTHR43278:SF2">
    <property type="entry name" value="IRON-SULFUR FLAVOPROTEIN"/>
    <property type="match status" value="1"/>
</dbReference>
<dbReference type="GeneID" id="94848570"/>
<keyword evidence="1" id="KW-0285">Flavoprotein</keyword>
<evidence type="ECO:0000256" key="2">
    <source>
        <dbReference type="ARBA" id="ARBA00022643"/>
    </source>
</evidence>
<feature type="domain" description="NADPH-dependent FMN reductase-like" evidence="3">
    <location>
        <begin position="4"/>
        <end position="110"/>
    </location>
</feature>
<keyword evidence="2" id="KW-0288">FMN</keyword>
<dbReference type="Proteomes" id="UP000179807">
    <property type="component" value="Unassembled WGS sequence"/>
</dbReference>